<name>A0A7D6GX37_9EURY</name>
<protein>
    <submittedName>
        <fullName evidence="2">Uncharacterized protein</fullName>
    </submittedName>
</protein>
<dbReference type="OrthoDB" id="204967at2157"/>
<feature type="compositionally biased region" description="Polar residues" evidence="1">
    <location>
        <begin position="1"/>
        <end position="10"/>
    </location>
</feature>
<sequence>MTTAADSSTYLGIESEGDVTGTELKGNSDPLRVGTLSNNVNEPLEIQDVSVASIGDGTVDDTILAVSSPIPGDTIETDNLMSITVECAEPQSVGEREVTLLVDRVEGETVSIAGPTFNATVDIQCGKGKFSGSASVNASDIGTGDTTQTVSFDPTGVGSNGEVTIDFSDPQDNGGVNYTNVTDVDLTVQSGKGTTSFDAESSQLTYTTQGNEKDPVTIELSDIVVVGAIGESYQITYTDTDGRQDGDTFEIT</sequence>
<proteinExistence type="predicted"/>
<evidence type="ECO:0000256" key="1">
    <source>
        <dbReference type="SAM" id="MobiDB-lite"/>
    </source>
</evidence>
<dbReference type="EMBL" id="CP059154">
    <property type="protein sequence ID" value="QLK27724.1"/>
    <property type="molecule type" value="Genomic_DNA"/>
</dbReference>
<accession>A0A7D6GX37</accession>
<reference evidence="2 3" key="1">
    <citation type="submission" date="2020-07" db="EMBL/GenBank/DDBJ databases">
        <title>Natrinema (YPL30) sp. nov. and Haloterrigena xxxxxx (YPL8) sp. nov., isolated from a salt mine.</title>
        <authorList>
            <person name="Cui H."/>
        </authorList>
    </citation>
    <scope>NUCLEOTIDE SEQUENCE [LARGE SCALE GENOMIC DNA]</scope>
    <source>
        <strain evidence="2 3">YPL13</strain>
    </source>
</reference>
<dbReference type="AlphaFoldDB" id="A0A7D6GX37"/>
<gene>
    <name evidence="2" type="ORF">HYG81_09020</name>
</gene>
<dbReference type="KEGG" id="nay:HYG81_09020"/>
<keyword evidence="3" id="KW-1185">Reference proteome</keyword>
<evidence type="ECO:0000313" key="2">
    <source>
        <dbReference type="EMBL" id="QLK27724.1"/>
    </source>
</evidence>
<organism evidence="2 3">
    <name type="scientific">Natrinema zhouii</name>
    <dbReference type="NCBI Taxonomy" id="1710539"/>
    <lineage>
        <taxon>Archaea</taxon>
        <taxon>Methanobacteriati</taxon>
        <taxon>Methanobacteriota</taxon>
        <taxon>Stenosarchaea group</taxon>
        <taxon>Halobacteria</taxon>
        <taxon>Halobacteriales</taxon>
        <taxon>Natrialbaceae</taxon>
        <taxon>Natrinema</taxon>
    </lineage>
</organism>
<evidence type="ECO:0000313" key="3">
    <source>
        <dbReference type="Proteomes" id="UP000510869"/>
    </source>
</evidence>
<dbReference type="Proteomes" id="UP000510869">
    <property type="component" value="Chromosome"/>
</dbReference>
<feature type="region of interest" description="Disordered" evidence="1">
    <location>
        <begin position="1"/>
        <end position="30"/>
    </location>
</feature>